<dbReference type="Gene3D" id="3.40.50.1110">
    <property type="entry name" value="SGNH hydrolase"/>
    <property type="match status" value="1"/>
</dbReference>
<dbReference type="SUPFAM" id="SSF52266">
    <property type="entry name" value="SGNH hydrolase"/>
    <property type="match status" value="1"/>
</dbReference>
<accession>A0AA38RUK4</accession>
<evidence type="ECO:0000259" key="1">
    <source>
        <dbReference type="Pfam" id="PF13472"/>
    </source>
</evidence>
<reference evidence="2" key="1">
    <citation type="submission" date="2022-07" db="EMBL/GenBank/DDBJ databases">
        <title>Fungi with potential for degradation of polypropylene.</title>
        <authorList>
            <person name="Gostincar C."/>
        </authorList>
    </citation>
    <scope>NUCLEOTIDE SEQUENCE</scope>
    <source>
        <strain evidence="2">EXF-13308</strain>
    </source>
</reference>
<proteinExistence type="predicted"/>
<dbReference type="InterPro" id="IPR013830">
    <property type="entry name" value="SGNH_hydro"/>
</dbReference>
<dbReference type="PANTHER" id="PTHR14209">
    <property type="entry name" value="ISOAMYL ACETATE-HYDROLYZING ESTERASE 1"/>
    <property type="match status" value="1"/>
</dbReference>
<dbReference type="Pfam" id="PF13472">
    <property type="entry name" value="Lipase_GDSL_2"/>
    <property type="match status" value="1"/>
</dbReference>
<keyword evidence="3" id="KW-1185">Reference proteome</keyword>
<comment type="caution">
    <text evidence="2">The sequence shown here is derived from an EMBL/GenBank/DDBJ whole genome shotgun (WGS) entry which is preliminary data.</text>
</comment>
<name>A0AA38RUK4_9PEZI</name>
<protein>
    <submittedName>
        <fullName evidence="2">GDSL Lipase/Acylhydrolase family protein</fullName>
    </submittedName>
</protein>
<evidence type="ECO:0000313" key="2">
    <source>
        <dbReference type="EMBL" id="KAJ9150870.1"/>
    </source>
</evidence>
<dbReference type="AlphaFoldDB" id="A0AA38RUK4"/>
<sequence length="263" mass="29206">MAAPYPQCVLFGDSLFEGCSDVKDGFSFQGALQNYCNRRMDVINRGFSGYNTSQALKVLEKVFPEPAPSGPKLEYLVVLLGANDAAVPMPENSQHVTLERYKKNLKAIITHPNITAHKPKILMVTPPPLDEIHITKLDLAWGWPRSTREAKISASYSEAVRQVAQDVPGTILIDLWKALMDYAISKTPGFDASLGAWLGDPACGQRGYLEHLLPDGLHLSGEAYKVFYDIVVKHVGPDFPNLETTGYIHPEWKTAPWLEEDLN</sequence>
<dbReference type="CDD" id="cd01838">
    <property type="entry name" value="Isoamyl_acetate_hydrolase_like"/>
    <property type="match status" value="1"/>
</dbReference>
<dbReference type="Proteomes" id="UP001174694">
    <property type="component" value="Unassembled WGS sequence"/>
</dbReference>
<evidence type="ECO:0000313" key="3">
    <source>
        <dbReference type="Proteomes" id="UP001174694"/>
    </source>
</evidence>
<organism evidence="2 3">
    <name type="scientific">Pleurostoma richardsiae</name>
    <dbReference type="NCBI Taxonomy" id="41990"/>
    <lineage>
        <taxon>Eukaryota</taxon>
        <taxon>Fungi</taxon>
        <taxon>Dikarya</taxon>
        <taxon>Ascomycota</taxon>
        <taxon>Pezizomycotina</taxon>
        <taxon>Sordariomycetes</taxon>
        <taxon>Sordariomycetidae</taxon>
        <taxon>Calosphaeriales</taxon>
        <taxon>Pleurostomataceae</taxon>
        <taxon>Pleurostoma</taxon>
    </lineage>
</organism>
<feature type="domain" description="SGNH hydrolase-type esterase" evidence="1">
    <location>
        <begin position="10"/>
        <end position="225"/>
    </location>
</feature>
<dbReference type="InterPro" id="IPR045136">
    <property type="entry name" value="Iah1-like"/>
</dbReference>
<dbReference type="InterPro" id="IPR036514">
    <property type="entry name" value="SGNH_hydro_sf"/>
</dbReference>
<gene>
    <name evidence="2" type="ORF">NKR23_g3599</name>
</gene>
<dbReference type="EMBL" id="JANBVO010000007">
    <property type="protein sequence ID" value="KAJ9150870.1"/>
    <property type="molecule type" value="Genomic_DNA"/>
</dbReference>
<dbReference type="PANTHER" id="PTHR14209:SF19">
    <property type="entry name" value="ISOAMYL ACETATE-HYDROLYZING ESTERASE 1 HOMOLOG"/>
    <property type="match status" value="1"/>
</dbReference>